<gene>
    <name evidence="2" type="ORF">MKO06_14030</name>
</gene>
<dbReference type="EMBL" id="JANCNS010000003">
    <property type="protein sequence ID" value="MCP9201032.1"/>
    <property type="molecule type" value="Genomic_DNA"/>
</dbReference>
<comment type="caution">
    <text evidence="2">The sequence shown here is derived from an EMBL/GenBank/DDBJ whole genome shotgun (WGS) entry which is preliminary data.</text>
</comment>
<dbReference type="AlphaFoldDB" id="A0A9X2KZ58"/>
<dbReference type="Proteomes" id="UP001155280">
    <property type="component" value="Unassembled WGS sequence"/>
</dbReference>
<keyword evidence="1" id="KW-0472">Membrane</keyword>
<protein>
    <submittedName>
        <fullName evidence="2">Uncharacterized protein</fullName>
    </submittedName>
</protein>
<keyword evidence="3" id="KW-1185">Reference proteome</keyword>
<accession>A0A9X2KZ58</accession>
<evidence type="ECO:0000313" key="3">
    <source>
        <dbReference type="Proteomes" id="UP001155280"/>
    </source>
</evidence>
<evidence type="ECO:0000313" key="2">
    <source>
        <dbReference type="EMBL" id="MCP9201032.1"/>
    </source>
</evidence>
<dbReference type="RefSeq" id="WP_241552701.1">
    <property type="nucleotide sequence ID" value="NZ_JANCNS010000003.1"/>
</dbReference>
<feature type="transmembrane region" description="Helical" evidence="1">
    <location>
        <begin position="29"/>
        <end position="46"/>
    </location>
</feature>
<keyword evidence="1" id="KW-0812">Transmembrane</keyword>
<sequence>MNTTSTQSEEERLEESQYLLNPDRTWENLTLYAIIILLVGIMTLILI</sequence>
<organism evidence="2 3">
    <name type="scientific">Christiangramia oceanisediminis</name>
    <dbReference type="NCBI Taxonomy" id="2920386"/>
    <lineage>
        <taxon>Bacteria</taxon>
        <taxon>Pseudomonadati</taxon>
        <taxon>Bacteroidota</taxon>
        <taxon>Flavobacteriia</taxon>
        <taxon>Flavobacteriales</taxon>
        <taxon>Flavobacteriaceae</taxon>
        <taxon>Christiangramia</taxon>
    </lineage>
</organism>
<reference evidence="2" key="1">
    <citation type="submission" date="2022-07" db="EMBL/GenBank/DDBJ databases">
        <title>Gramela sediminis sp. nov., isolated from deep-sea sediment of the Indian Ocean.</title>
        <authorList>
            <person name="Shi H."/>
        </authorList>
    </citation>
    <scope>NUCLEOTIDE SEQUENCE</scope>
    <source>
        <strain evidence="2">GC03-9</strain>
    </source>
</reference>
<evidence type="ECO:0000256" key="1">
    <source>
        <dbReference type="SAM" id="Phobius"/>
    </source>
</evidence>
<keyword evidence="1" id="KW-1133">Transmembrane helix</keyword>
<proteinExistence type="predicted"/>
<name>A0A9X2KZ58_9FLAO</name>